<dbReference type="NCBIfam" id="TIGR00634">
    <property type="entry name" value="recN"/>
    <property type="match status" value="1"/>
</dbReference>
<feature type="domain" description="RecF/RecN/SMC N-terminal" evidence="10">
    <location>
        <begin position="4"/>
        <end position="505"/>
    </location>
</feature>
<proteinExistence type="inferred from homology"/>
<dbReference type="AlphaFoldDB" id="A0A840MLW2"/>
<dbReference type="Pfam" id="PF02463">
    <property type="entry name" value="SMC_N"/>
    <property type="match status" value="1"/>
</dbReference>
<evidence type="ECO:0000256" key="6">
    <source>
        <dbReference type="ARBA" id="ARBA00022840"/>
    </source>
</evidence>
<dbReference type="RefSeq" id="WP_184037811.1">
    <property type="nucleotide sequence ID" value="NZ_JACHHY010000009.1"/>
</dbReference>
<dbReference type="InterPro" id="IPR027417">
    <property type="entry name" value="P-loop_NTPase"/>
</dbReference>
<dbReference type="GO" id="GO:0006310">
    <property type="term" value="P:DNA recombination"/>
    <property type="evidence" value="ECO:0007669"/>
    <property type="project" value="InterPro"/>
</dbReference>
<dbReference type="NCBIfam" id="NF008121">
    <property type="entry name" value="PRK10869.1"/>
    <property type="match status" value="1"/>
</dbReference>
<evidence type="ECO:0000259" key="10">
    <source>
        <dbReference type="Pfam" id="PF02463"/>
    </source>
</evidence>
<dbReference type="GO" id="GO:0043590">
    <property type="term" value="C:bacterial nucleoid"/>
    <property type="evidence" value="ECO:0007669"/>
    <property type="project" value="TreeGrafter"/>
</dbReference>
<dbReference type="InterPro" id="IPR004604">
    <property type="entry name" value="DNA_recomb/repair_RecN"/>
</dbReference>
<evidence type="ECO:0000256" key="8">
    <source>
        <dbReference type="ARBA" id="ARBA00033408"/>
    </source>
</evidence>
<evidence type="ECO:0000313" key="11">
    <source>
        <dbReference type="EMBL" id="MBB5018475.1"/>
    </source>
</evidence>
<keyword evidence="7 9" id="KW-0234">DNA repair</keyword>
<organism evidence="11 12">
    <name type="scientific">Chitinivorax tropicus</name>
    <dbReference type="NCBI Taxonomy" id="714531"/>
    <lineage>
        <taxon>Bacteria</taxon>
        <taxon>Pseudomonadati</taxon>
        <taxon>Pseudomonadota</taxon>
        <taxon>Betaproteobacteria</taxon>
        <taxon>Chitinivorax</taxon>
    </lineage>
</organism>
<dbReference type="FunFam" id="3.40.50.300:FF:000356">
    <property type="entry name" value="DNA repair protein RecN"/>
    <property type="match status" value="1"/>
</dbReference>
<evidence type="ECO:0000256" key="5">
    <source>
        <dbReference type="ARBA" id="ARBA00022763"/>
    </source>
</evidence>
<keyword evidence="4" id="KW-0547">Nucleotide-binding</keyword>
<comment type="caution">
    <text evidence="11">The sequence shown here is derived from an EMBL/GenBank/DDBJ whole genome shotgun (WGS) entry which is preliminary data.</text>
</comment>
<evidence type="ECO:0000256" key="4">
    <source>
        <dbReference type="ARBA" id="ARBA00022741"/>
    </source>
</evidence>
<evidence type="ECO:0000256" key="9">
    <source>
        <dbReference type="PIRNR" id="PIRNR003128"/>
    </source>
</evidence>
<comment type="function">
    <text evidence="1 9">May be involved in recombinational repair of damaged DNA.</text>
</comment>
<sequence>MLLTLRIRDFVIVDKLQLDFKPGFTVLTGETGAGKSILIDALGLVLGERAEPGMVRAGAAKSEIEAEFDIVHLVPLQTWLADNELVGDDHALLMRRTVDSNGRSRAFINGRSVTLQQLKEAGEHLVDIHGQHAHQSLLKADAQRLMVDGYGGLLPLAAEVKAAWQAWQSLRRTRLEWEKNAAAYAAEREQLQWQVKELSALGFTADIWRDLQTEHARLSNAASLLEGAQFGLDLISENEPSAAGVVGSVLSRLQGLAEYDPALCETIELLESAEVQLREVAYGLRHYLQRADLDPQRLQEVESRLDAIHGMARKYRVSEEVLGELLATKQVRLDELGGEDADDGLLKREQAAEAHFRQVAMQLSARRAEVASELGQRVTTEMQQLAMASGRFDITLKPQAEGSAHGLEQIEFLVSANAGMAPRPLAKVASGGELSRISLALQVVASSVASVPVLVFDEVDVGIGGRVAEIVGQLLKRLGAAHQVLCITHLPQVAARGDQQWQVAKHMADGNTLSSIRELSAQERVAEIARMLGGVAITDTTLKHAEEMLAG</sequence>
<name>A0A840MLW2_9PROT</name>
<dbReference type="GO" id="GO:0005524">
    <property type="term" value="F:ATP binding"/>
    <property type="evidence" value="ECO:0007669"/>
    <property type="project" value="UniProtKB-KW"/>
</dbReference>
<dbReference type="PANTHER" id="PTHR11059">
    <property type="entry name" value="DNA REPAIR PROTEIN RECN"/>
    <property type="match status" value="1"/>
</dbReference>
<dbReference type="PIRSF" id="PIRSF003128">
    <property type="entry name" value="RecN"/>
    <property type="match status" value="1"/>
</dbReference>
<accession>A0A840MLW2</accession>
<dbReference type="EMBL" id="JACHHY010000009">
    <property type="protein sequence ID" value="MBB5018475.1"/>
    <property type="molecule type" value="Genomic_DNA"/>
</dbReference>
<dbReference type="PANTHER" id="PTHR11059:SF0">
    <property type="entry name" value="DNA REPAIR PROTEIN RECN"/>
    <property type="match status" value="1"/>
</dbReference>
<evidence type="ECO:0000256" key="1">
    <source>
        <dbReference type="ARBA" id="ARBA00003618"/>
    </source>
</evidence>
<dbReference type="InterPro" id="IPR003395">
    <property type="entry name" value="RecF/RecN/SMC_N"/>
</dbReference>
<evidence type="ECO:0000256" key="7">
    <source>
        <dbReference type="ARBA" id="ARBA00023204"/>
    </source>
</evidence>
<dbReference type="GO" id="GO:0006281">
    <property type="term" value="P:DNA repair"/>
    <property type="evidence" value="ECO:0007669"/>
    <property type="project" value="UniProtKB-KW"/>
</dbReference>
<comment type="similarity">
    <text evidence="2 9">Belongs to the RecN family.</text>
</comment>
<keyword evidence="5 9" id="KW-0227">DNA damage</keyword>
<dbReference type="SUPFAM" id="SSF52540">
    <property type="entry name" value="P-loop containing nucleoside triphosphate hydrolases"/>
    <property type="match status" value="1"/>
</dbReference>
<protein>
    <recommendedName>
        <fullName evidence="3 9">DNA repair protein RecN</fullName>
    </recommendedName>
    <alternativeName>
        <fullName evidence="8 9">Recombination protein N</fullName>
    </alternativeName>
</protein>
<evidence type="ECO:0000256" key="3">
    <source>
        <dbReference type="ARBA" id="ARBA00021315"/>
    </source>
</evidence>
<keyword evidence="6" id="KW-0067">ATP-binding</keyword>
<evidence type="ECO:0000256" key="2">
    <source>
        <dbReference type="ARBA" id="ARBA00009441"/>
    </source>
</evidence>
<gene>
    <name evidence="11" type="ORF">HNQ59_001764</name>
</gene>
<dbReference type="GO" id="GO:0009432">
    <property type="term" value="P:SOS response"/>
    <property type="evidence" value="ECO:0007669"/>
    <property type="project" value="UniProtKB-ARBA"/>
</dbReference>
<dbReference type="CDD" id="cd03241">
    <property type="entry name" value="ABC_RecN"/>
    <property type="match status" value="2"/>
</dbReference>
<keyword evidence="12" id="KW-1185">Reference proteome</keyword>
<reference evidence="11 12" key="1">
    <citation type="submission" date="2020-08" db="EMBL/GenBank/DDBJ databases">
        <title>Genomic Encyclopedia of Type Strains, Phase IV (KMG-IV): sequencing the most valuable type-strain genomes for metagenomic binning, comparative biology and taxonomic classification.</title>
        <authorList>
            <person name="Goeker M."/>
        </authorList>
    </citation>
    <scope>NUCLEOTIDE SEQUENCE [LARGE SCALE GENOMIC DNA]</scope>
    <source>
        <strain evidence="11 12">DSM 27165</strain>
    </source>
</reference>
<dbReference type="FunFam" id="3.40.50.300:FF:000319">
    <property type="entry name" value="DNA repair protein RecN"/>
    <property type="match status" value="1"/>
</dbReference>
<dbReference type="Gene3D" id="3.40.50.300">
    <property type="entry name" value="P-loop containing nucleotide triphosphate hydrolases"/>
    <property type="match status" value="2"/>
</dbReference>
<evidence type="ECO:0000313" key="12">
    <source>
        <dbReference type="Proteomes" id="UP000575898"/>
    </source>
</evidence>
<dbReference type="Proteomes" id="UP000575898">
    <property type="component" value="Unassembled WGS sequence"/>
</dbReference>